<organism evidence="1">
    <name type="scientific">Sesamum angustifolium</name>
    <dbReference type="NCBI Taxonomy" id="2727405"/>
    <lineage>
        <taxon>Eukaryota</taxon>
        <taxon>Viridiplantae</taxon>
        <taxon>Streptophyta</taxon>
        <taxon>Embryophyta</taxon>
        <taxon>Tracheophyta</taxon>
        <taxon>Spermatophyta</taxon>
        <taxon>Magnoliopsida</taxon>
        <taxon>eudicotyledons</taxon>
        <taxon>Gunneridae</taxon>
        <taxon>Pentapetalae</taxon>
        <taxon>asterids</taxon>
        <taxon>lamiids</taxon>
        <taxon>Lamiales</taxon>
        <taxon>Pedaliaceae</taxon>
        <taxon>Sesamum</taxon>
    </lineage>
</organism>
<dbReference type="EMBL" id="JACGWK010001401">
    <property type="protein sequence ID" value="KAL0289449.1"/>
    <property type="molecule type" value="Genomic_DNA"/>
</dbReference>
<reference evidence="1" key="1">
    <citation type="submission" date="2020-06" db="EMBL/GenBank/DDBJ databases">
        <authorList>
            <person name="Li T."/>
            <person name="Hu X."/>
            <person name="Zhang T."/>
            <person name="Song X."/>
            <person name="Zhang H."/>
            <person name="Dai N."/>
            <person name="Sheng W."/>
            <person name="Hou X."/>
            <person name="Wei L."/>
        </authorList>
    </citation>
    <scope>NUCLEOTIDE SEQUENCE</scope>
    <source>
        <strain evidence="1">G01</strain>
        <tissue evidence="1">Leaf</tissue>
    </source>
</reference>
<reference evidence="1" key="2">
    <citation type="journal article" date="2024" name="Plant">
        <title>Genomic evolution and insights into agronomic trait innovations of Sesamum species.</title>
        <authorList>
            <person name="Miao H."/>
            <person name="Wang L."/>
            <person name="Qu L."/>
            <person name="Liu H."/>
            <person name="Sun Y."/>
            <person name="Le M."/>
            <person name="Wang Q."/>
            <person name="Wei S."/>
            <person name="Zheng Y."/>
            <person name="Lin W."/>
            <person name="Duan Y."/>
            <person name="Cao H."/>
            <person name="Xiong S."/>
            <person name="Wang X."/>
            <person name="Wei L."/>
            <person name="Li C."/>
            <person name="Ma Q."/>
            <person name="Ju M."/>
            <person name="Zhao R."/>
            <person name="Li G."/>
            <person name="Mu C."/>
            <person name="Tian Q."/>
            <person name="Mei H."/>
            <person name="Zhang T."/>
            <person name="Gao T."/>
            <person name="Zhang H."/>
        </authorList>
    </citation>
    <scope>NUCLEOTIDE SEQUENCE</scope>
    <source>
        <strain evidence="1">G01</strain>
    </source>
</reference>
<evidence type="ECO:0008006" key="2">
    <source>
        <dbReference type="Google" id="ProtNLM"/>
    </source>
</evidence>
<gene>
    <name evidence="1" type="ORF">Sangu_2458800</name>
</gene>
<name>A0AAW2J4S8_9LAMI</name>
<protein>
    <recommendedName>
        <fullName evidence="2">DDE Tnp4 domain-containing protein</fullName>
    </recommendedName>
</protein>
<sequence>MVSRPFGLLWTYISIDVRVPEQGKGRYWTRKGQVAVNVLRVCNPNMQFMDVLSGWEGTVANNWVLSDAIHRPHGL</sequence>
<evidence type="ECO:0000313" key="1">
    <source>
        <dbReference type="EMBL" id="KAL0289449.1"/>
    </source>
</evidence>
<proteinExistence type="predicted"/>
<comment type="caution">
    <text evidence="1">The sequence shown here is derived from an EMBL/GenBank/DDBJ whole genome shotgun (WGS) entry which is preliminary data.</text>
</comment>
<accession>A0AAW2J4S8</accession>
<dbReference type="AlphaFoldDB" id="A0AAW2J4S8"/>